<keyword evidence="3" id="KW-0223">Dioxygenase</keyword>
<dbReference type="NCBIfam" id="NF007479">
    <property type="entry name" value="PRK10069.1"/>
    <property type="match status" value="1"/>
</dbReference>
<organism evidence="3 4">
    <name type="scientific">Pigmentiphaga kullae</name>
    <dbReference type="NCBI Taxonomy" id="151784"/>
    <lineage>
        <taxon>Bacteria</taxon>
        <taxon>Pseudomonadati</taxon>
        <taxon>Pseudomonadota</taxon>
        <taxon>Betaproteobacteria</taxon>
        <taxon>Burkholderiales</taxon>
        <taxon>Alcaligenaceae</taxon>
        <taxon>Pigmentiphaga</taxon>
    </lineage>
</organism>
<evidence type="ECO:0000256" key="2">
    <source>
        <dbReference type="ARBA" id="ARBA00023002"/>
    </source>
</evidence>
<comment type="similarity">
    <text evidence="1">Belongs to the bacterial ring-hydroxylating dioxygenase beta subunit family.</text>
</comment>
<gene>
    <name evidence="3" type="ORF">EV675_0887</name>
</gene>
<keyword evidence="2" id="KW-0560">Oxidoreductase</keyword>
<dbReference type="PANTHER" id="PTHR41534:SF2">
    <property type="entry name" value="3-PHENYLPROPIONATE_CINNAMIC ACID DIOXYGENASE SUBUNIT BETA"/>
    <property type="match status" value="1"/>
</dbReference>
<dbReference type="PANTHER" id="PTHR41534">
    <property type="entry name" value="BLR3401 PROTEIN"/>
    <property type="match status" value="1"/>
</dbReference>
<dbReference type="InterPro" id="IPR000391">
    <property type="entry name" value="Rng_hydr_dOase-bsu"/>
</dbReference>
<dbReference type="SUPFAM" id="SSF54427">
    <property type="entry name" value="NTF2-like"/>
    <property type="match status" value="1"/>
</dbReference>
<dbReference type="CDD" id="cd00667">
    <property type="entry name" value="ring_hydroxylating_dioxygenases_beta"/>
    <property type="match status" value="1"/>
</dbReference>
<dbReference type="Pfam" id="PF00866">
    <property type="entry name" value="Ring_hydroxyl_B"/>
    <property type="match status" value="1"/>
</dbReference>
<comment type="caution">
    <text evidence="3">The sequence shown here is derived from an EMBL/GenBank/DDBJ whole genome shotgun (WGS) entry which is preliminary data.</text>
</comment>
<keyword evidence="4" id="KW-1185">Reference proteome</keyword>
<protein>
    <submittedName>
        <fullName evidence="3">3-phenylpropionate/cinnamic acid dioxygenase small subunit</fullName>
    </submittedName>
</protein>
<evidence type="ECO:0000313" key="4">
    <source>
        <dbReference type="Proteomes" id="UP000292445"/>
    </source>
</evidence>
<dbReference type="InterPro" id="IPR032710">
    <property type="entry name" value="NTF2-like_dom_sf"/>
</dbReference>
<reference evidence="3 4" key="1">
    <citation type="submission" date="2019-02" db="EMBL/GenBank/DDBJ databases">
        <title>Genomic Encyclopedia of Type Strains, Phase IV (KMG-IV): sequencing the most valuable type-strain genomes for metagenomic binning, comparative biology and taxonomic classification.</title>
        <authorList>
            <person name="Goeker M."/>
        </authorList>
    </citation>
    <scope>NUCLEOTIDE SEQUENCE [LARGE SCALE GENOMIC DNA]</scope>
    <source>
        <strain evidence="3 4">K24</strain>
    </source>
</reference>
<sequence length="177" mass="21060">MHDSMNAMLRLYEVSEFLYKEAELLSDRKYEEWLDTLAEDISYRMFVLRNLSGKAQATEYLDGPLDISWFDEGKETITKRVRQIRTHQHWAEEPPSRTTRYLTNLRILEADSGSEPAQVRTRCNFMVNRNRNEADDHCLYGHRIDLLARHEDSWRIKERKIYINQSTILMGNLSFIV</sequence>
<evidence type="ECO:0000256" key="1">
    <source>
        <dbReference type="ARBA" id="ARBA00009570"/>
    </source>
</evidence>
<name>A0A4Q7NJ08_9BURK</name>
<accession>A0A4Q7NJ08</accession>
<dbReference type="Proteomes" id="UP000292445">
    <property type="component" value="Unassembled WGS sequence"/>
</dbReference>
<proteinExistence type="inferred from homology"/>
<dbReference type="GO" id="GO:0019380">
    <property type="term" value="P:3-phenylpropionate catabolic process"/>
    <property type="evidence" value="ECO:0007669"/>
    <property type="project" value="TreeGrafter"/>
</dbReference>
<evidence type="ECO:0000313" key="3">
    <source>
        <dbReference type="EMBL" id="RZS84866.1"/>
    </source>
</evidence>
<dbReference type="RefSeq" id="WP_165404425.1">
    <property type="nucleotide sequence ID" value="NZ_SGXC01000001.1"/>
</dbReference>
<dbReference type="AlphaFoldDB" id="A0A4Q7NJ08"/>
<dbReference type="GO" id="GO:0051213">
    <property type="term" value="F:dioxygenase activity"/>
    <property type="evidence" value="ECO:0007669"/>
    <property type="project" value="UniProtKB-KW"/>
</dbReference>
<dbReference type="EMBL" id="SGXC01000001">
    <property type="protein sequence ID" value="RZS84866.1"/>
    <property type="molecule type" value="Genomic_DNA"/>
</dbReference>
<dbReference type="Gene3D" id="3.10.450.50">
    <property type="match status" value="1"/>
</dbReference>